<feature type="region of interest" description="Disordered" evidence="1">
    <location>
        <begin position="51"/>
        <end position="93"/>
    </location>
</feature>
<dbReference type="AlphaFoldDB" id="A0A395RXV4"/>
<dbReference type="STRING" id="694270.A0A395RXV4"/>
<evidence type="ECO:0000313" key="2">
    <source>
        <dbReference type="EMBL" id="RGP64993.1"/>
    </source>
</evidence>
<feature type="non-terminal residue" evidence="2">
    <location>
        <position position="1"/>
    </location>
</feature>
<feature type="compositionally biased region" description="Low complexity" evidence="1">
    <location>
        <begin position="183"/>
        <end position="208"/>
    </location>
</feature>
<protein>
    <submittedName>
        <fullName evidence="2">Uncharacterized protein</fullName>
    </submittedName>
</protein>
<accession>A0A395RXV4</accession>
<evidence type="ECO:0000256" key="1">
    <source>
        <dbReference type="SAM" id="MobiDB-lite"/>
    </source>
</evidence>
<evidence type="ECO:0000313" key="3">
    <source>
        <dbReference type="Proteomes" id="UP000266234"/>
    </source>
</evidence>
<organism evidence="2 3">
    <name type="scientific">Fusarium longipes</name>
    <dbReference type="NCBI Taxonomy" id="694270"/>
    <lineage>
        <taxon>Eukaryota</taxon>
        <taxon>Fungi</taxon>
        <taxon>Dikarya</taxon>
        <taxon>Ascomycota</taxon>
        <taxon>Pezizomycotina</taxon>
        <taxon>Sordariomycetes</taxon>
        <taxon>Hypocreomycetidae</taxon>
        <taxon>Hypocreales</taxon>
        <taxon>Nectriaceae</taxon>
        <taxon>Fusarium</taxon>
    </lineage>
</organism>
<feature type="compositionally biased region" description="Low complexity" evidence="1">
    <location>
        <begin position="75"/>
        <end position="88"/>
    </location>
</feature>
<reference evidence="2 3" key="1">
    <citation type="journal article" date="2018" name="PLoS Pathog.">
        <title>Evolution of structural diversity of trichothecenes, a family of toxins produced by plant pathogenic and entomopathogenic fungi.</title>
        <authorList>
            <person name="Proctor R.H."/>
            <person name="McCormick S.P."/>
            <person name="Kim H.S."/>
            <person name="Cardoza R.E."/>
            <person name="Stanley A.M."/>
            <person name="Lindo L."/>
            <person name="Kelly A."/>
            <person name="Brown D.W."/>
            <person name="Lee T."/>
            <person name="Vaughan M.M."/>
            <person name="Alexander N.J."/>
            <person name="Busman M."/>
            <person name="Gutierrez S."/>
        </authorList>
    </citation>
    <scope>NUCLEOTIDE SEQUENCE [LARGE SCALE GENOMIC DNA]</scope>
    <source>
        <strain evidence="2 3">NRRL 20695</strain>
    </source>
</reference>
<dbReference type="EMBL" id="PXOG01000242">
    <property type="protein sequence ID" value="RGP64993.1"/>
    <property type="molecule type" value="Genomic_DNA"/>
</dbReference>
<name>A0A395RXV4_9HYPO</name>
<feature type="compositionally biased region" description="Polar residues" evidence="1">
    <location>
        <begin position="170"/>
        <end position="182"/>
    </location>
</feature>
<dbReference type="Proteomes" id="UP000266234">
    <property type="component" value="Unassembled WGS sequence"/>
</dbReference>
<keyword evidence="3" id="KW-1185">Reference proteome</keyword>
<proteinExistence type="predicted"/>
<sequence length="362" mass="40256">LLENEGLTRRLDKPSVMFDTNCKFTCVIYLTANVSPVLSFFSSVYKNLPHRPPGPPGSSGSGDREPPAKGDLPPRSRAPSHASSSPARGAMSGLPASSSFIDLTRDSPSRDSPPVALRLRQWILLLPGWEWHPAYAISSFYPWKSRLYESIYPLRALPSSPSLARGSPLVTASRQNSPSNLPAASVARPPTRPRTVTTSSRASVPTTTHGDANKPAIWTFRTRSRRITKRKHIGIFYGQAHDTQPVKFRPTIPMEGTSLDPGSVVNVVVGVIVDPGTRHPFHYTQIPKCGPYDCWDKAFRLAIRIKHDDNGQWKRRCIKQEAFITFTAKIEAMKLADFGEELNHLEFGWLHAIKMLATLLNW</sequence>
<dbReference type="OrthoDB" id="5071999at2759"/>
<feature type="compositionally biased region" description="Basic and acidic residues" evidence="1">
    <location>
        <begin position="62"/>
        <end position="74"/>
    </location>
</feature>
<gene>
    <name evidence="2" type="ORF">FLONG3_9381</name>
</gene>
<comment type="caution">
    <text evidence="2">The sequence shown here is derived from an EMBL/GenBank/DDBJ whole genome shotgun (WGS) entry which is preliminary data.</text>
</comment>
<feature type="region of interest" description="Disordered" evidence="1">
    <location>
        <begin position="163"/>
        <end position="208"/>
    </location>
</feature>